<dbReference type="InterPro" id="IPR011044">
    <property type="entry name" value="Quino_amine_DH_bsu"/>
</dbReference>
<dbReference type="AlphaFoldDB" id="A0A0P1BFU1"/>
<evidence type="ECO:0000313" key="3">
    <source>
        <dbReference type="Proteomes" id="UP000054845"/>
    </source>
</evidence>
<dbReference type="STRING" id="401625.A0A0P1BFU1"/>
<dbReference type="Proteomes" id="UP000054845">
    <property type="component" value="Unassembled WGS sequence"/>
</dbReference>
<protein>
    <submittedName>
        <fullName evidence="2">WD40/YVTN repeat-like-containing domain</fullName>
    </submittedName>
</protein>
<dbReference type="EMBL" id="CCYA01000243">
    <property type="protein sequence ID" value="CEH14444.1"/>
    <property type="molecule type" value="Genomic_DNA"/>
</dbReference>
<dbReference type="SUPFAM" id="SSF50969">
    <property type="entry name" value="YVTN repeat-like/Quinoprotein amine dehydrogenase"/>
    <property type="match status" value="1"/>
</dbReference>
<evidence type="ECO:0000313" key="2">
    <source>
        <dbReference type="EMBL" id="CEH14444.1"/>
    </source>
</evidence>
<proteinExistence type="predicted"/>
<evidence type="ECO:0000256" key="1">
    <source>
        <dbReference type="SAM" id="MobiDB-lite"/>
    </source>
</evidence>
<feature type="region of interest" description="Disordered" evidence="1">
    <location>
        <begin position="575"/>
        <end position="621"/>
    </location>
</feature>
<feature type="compositionally biased region" description="Basic and acidic residues" evidence="1">
    <location>
        <begin position="575"/>
        <end position="605"/>
    </location>
</feature>
<reference evidence="2 3" key="1">
    <citation type="submission" date="2014-09" db="EMBL/GenBank/DDBJ databases">
        <authorList>
            <person name="Magalhaes I.L.F."/>
            <person name="Oliveira U."/>
            <person name="Santos F.R."/>
            <person name="Vidigal T.H.D.A."/>
            <person name="Brescovit A.D."/>
            <person name="Santos A.J."/>
        </authorList>
    </citation>
    <scope>NUCLEOTIDE SEQUENCE [LARGE SCALE GENOMIC DNA]</scope>
</reference>
<name>A0A0P1BFU1_9BASI</name>
<organism evidence="2 3">
    <name type="scientific">Ceraceosorus bombacis</name>
    <dbReference type="NCBI Taxonomy" id="401625"/>
    <lineage>
        <taxon>Eukaryota</taxon>
        <taxon>Fungi</taxon>
        <taxon>Dikarya</taxon>
        <taxon>Basidiomycota</taxon>
        <taxon>Ustilaginomycotina</taxon>
        <taxon>Exobasidiomycetes</taxon>
        <taxon>Ceraceosorales</taxon>
        <taxon>Ceraceosoraceae</taxon>
        <taxon>Ceraceosorus</taxon>
    </lineage>
</organism>
<accession>A0A0P1BFU1</accession>
<sequence length="621" mass="68910">MAASILRLPTELLLRIATEAGVSASCALEATSRDLLAVLRLHEDYVWRIHAIELTRELGDPGSTSNAKSSTWRINEVDSLDQLVKMRETHDLSTWSVVRSWREYAQVHIATERNWLTGEPRVKATLLPTDPPGPPSPINCHLWRFRPDFEERYVISTSITLPGHHLAGAITIVDLDTGVLLSSVETHFPYQHLEYDARGKAFVVSTGGDGLQVWRRTQAGGTDATGAFQTPAPHHFGLSPNSGLVTEVGPKCPSDRQVCFQRTDILPHDKRVRGFHLRWPILCVVSDEGIGWIWNLEEKACLLKTLKIAENAVGHLEQDDEVVMFAMNHGYDVYVKDTGALLGTLDGRKLAQEGANIYSLRRAATARDDFDPSPSARAFVQERPWCIADQHTSLKLEHGNLCPSEDFGSHEWRAGMIRGSTIVGISMGQELLICSDWKAYFSGGKRANDCVALIQCTRPSSGEDDPDPDRWLTAAHGRAAWSSMGSTYILPLPKKGRLPSAGPDSRSVHCFPNSMPHSRNTMMMSCMHLTSDGLLSKFMTHWMWRGRGGAMDEEDHPSMFDRTGIRSISFGCAVETRDSSHNSDRSASREAANEGMDRSAFEGWHESQQYTSPTLRGGDPV</sequence>
<keyword evidence="3" id="KW-1185">Reference proteome</keyword>
<dbReference type="OrthoDB" id="550575at2759"/>